<feature type="region of interest" description="Disordered" evidence="1">
    <location>
        <begin position="781"/>
        <end position="832"/>
    </location>
</feature>
<evidence type="ECO:0000313" key="5">
    <source>
        <dbReference type="Proteomes" id="UP000728185"/>
    </source>
</evidence>
<dbReference type="Gene3D" id="1.25.40.180">
    <property type="match status" value="3"/>
</dbReference>
<dbReference type="GO" id="GO:0005634">
    <property type="term" value="C:nucleus"/>
    <property type="evidence" value="ECO:0007669"/>
    <property type="project" value="TreeGrafter"/>
</dbReference>
<evidence type="ECO:0000259" key="3">
    <source>
        <dbReference type="Pfam" id="PF09090"/>
    </source>
</evidence>
<dbReference type="GO" id="GO:0006406">
    <property type="term" value="P:mRNA export from nucleus"/>
    <property type="evidence" value="ECO:0007669"/>
    <property type="project" value="InterPro"/>
</dbReference>
<dbReference type="PANTHER" id="PTHR12412:SF2">
    <property type="entry name" value="NUCLEAR CAP-BINDING PROTEIN SUBUNIT 1"/>
    <property type="match status" value="1"/>
</dbReference>
<accession>A0A8E0VJG4</accession>
<protein>
    <submittedName>
        <fullName evidence="4">Nuclear cap-binding protein subunit 1</fullName>
    </submittedName>
</protein>
<feature type="region of interest" description="Disordered" evidence="1">
    <location>
        <begin position="544"/>
        <end position="606"/>
    </location>
</feature>
<reference evidence="4" key="1">
    <citation type="submission" date="2019-05" db="EMBL/GenBank/DDBJ databases">
        <title>Annotation for the trematode Fasciolopsis buski.</title>
        <authorList>
            <person name="Choi Y.-J."/>
        </authorList>
    </citation>
    <scope>NUCLEOTIDE SEQUENCE</scope>
    <source>
        <strain evidence="4">HT</strain>
        <tissue evidence="4">Whole worm</tissue>
    </source>
</reference>
<dbReference type="InterPro" id="IPR016024">
    <property type="entry name" value="ARM-type_fold"/>
</dbReference>
<feature type="domain" description="MIF4G-like type 2" evidence="3">
    <location>
        <begin position="651"/>
        <end position="741"/>
    </location>
</feature>
<dbReference type="Pfam" id="PF09090">
    <property type="entry name" value="MIF4G_like_2"/>
    <property type="match status" value="1"/>
</dbReference>
<dbReference type="InterPro" id="IPR015174">
    <property type="entry name" value="MIF4G-like_typ-2"/>
</dbReference>
<evidence type="ECO:0000313" key="4">
    <source>
        <dbReference type="EMBL" id="KAA0191656.1"/>
    </source>
</evidence>
<feature type="domain" description="MIF4G-like type 1" evidence="2">
    <location>
        <begin position="373"/>
        <end position="493"/>
    </location>
</feature>
<feature type="compositionally biased region" description="Basic and acidic residues" evidence="1">
    <location>
        <begin position="546"/>
        <end position="562"/>
    </location>
</feature>
<dbReference type="Proteomes" id="UP000728185">
    <property type="component" value="Unassembled WGS sequence"/>
</dbReference>
<organism evidence="4 5">
    <name type="scientific">Fasciolopsis buskii</name>
    <dbReference type="NCBI Taxonomy" id="27845"/>
    <lineage>
        <taxon>Eukaryota</taxon>
        <taxon>Metazoa</taxon>
        <taxon>Spiralia</taxon>
        <taxon>Lophotrochozoa</taxon>
        <taxon>Platyhelminthes</taxon>
        <taxon>Trematoda</taxon>
        <taxon>Digenea</taxon>
        <taxon>Plagiorchiida</taxon>
        <taxon>Echinostomata</taxon>
        <taxon>Echinostomatoidea</taxon>
        <taxon>Fasciolidae</taxon>
        <taxon>Fasciolopsis</taxon>
    </lineage>
</organism>
<dbReference type="SUPFAM" id="SSF48371">
    <property type="entry name" value="ARM repeat"/>
    <property type="match status" value="3"/>
</dbReference>
<feature type="region of interest" description="Disordered" evidence="1">
    <location>
        <begin position="1"/>
        <end position="21"/>
    </location>
</feature>
<dbReference type="InterPro" id="IPR015172">
    <property type="entry name" value="MIF4G-like_typ-1"/>
</dbReference>
<dbReference type="GO" id="GO:0003729">
    <property type="term" value="F:mRNA binding"/>
    <property type="evidence" value="ECO:0007669"/>
    <property type="project" value="TreeGrafter"/>
</dbReference>
<sequence>MRRRRRSDSEDDDYRSKRDKPDTDTVESLIYRVGSKVSMLIVVFRQSLANIEKDISELTSLVLMEIPRNSDGILKAFTKCVKYIPERMLIYATMLGLINVKSRNFVNQVCKQRFVTCATAFEDAKYLVCCPSTLISRSKILFLSASINCNIVTTNSILGMYENFAEVTLDAGRSSQSRTDWYTYVILYSLPYSAHMLSAHDASVLNDILGTIDVYMTKRQKTHVPLLRVWESDDPHPQEDYLDCLWAQIKNLRSAGWQEKVTWRLYDSFPGLKEAGQPHHLPPITPPEYDTEVVYPIPRVIFRMFDYTDVIDQEDDDLTTEADGSPKPKEPPVLPGAHTIERFLIDEQLSILMNNLSFNRVLCAQAMLGLRTRARVALDYMIIEAVFAGMFNLPTPPVRHGNLLFYGSLLIQLCQEATNTMPLVLAQATEVLYERMIEWFSYHLSNYQFQWSWREWSSAIEEDPMSPHRRLITETFARLIRFSYFENVKRLLPKSFYPLLPPQPIVVNKYDVKRDLPSASAFYQILEAIRTRCPATDVLKMVQRASDPRRIRSPDHEEDRVQAEASEDEDATQQGRKLTDDPLTSDSDPDIPEPLMNSAKKSRPQIVARRRVLHADTGRGAAVDHIPAEDEEIPDDERLANINPESRITDLSHGVTNLSVELLFSALFIAGHKTISHTFAFIRKYAGVIRTIASTVETQVEALHVLQAVWASHPQMIVIITEHLCRSGLLDPEAIVRWAYSPIMTSLTEIPMGYNPSGARPRILENVILMILIRGICFQSRSSSPGDPSGTRDDDDDDDENAYNNGHYRNDRNSRSHHGSRVPSRRSKSRSIRRSLMAGCELVSSDDELNQDDNDDEGDVAVLGFGSKGPSGSRVARLEEARCEAVRSQCAVITLLLHRHARLTSEVASALVDDQEILGGPGSGPGSGFPYSARSTALLHDAGQHLGLSKKALQHVAFWLKGRLVQVVLEHCDQLIPYLDNLDELICGSHPEVQDVFQQLRSLHA</sequence>
<dbReference type="EMBL" id="LUCM01006193">
    <property type="protein sequence ID" value="KAA0191656.1"/>
    <property type="molecule type" value="Genomic_DNA"/>
</dbReference>
<dbReference type="AlphaFoldDB" id="A0A8E0VJG4"/>
<proteinExistence type="predicted"/>
<dbReference type="OrthoDB" id="10252707at2759"/>
<comment type="caution">
    <text evidence="4">The sequence shown here is derived from an EMBL/GenBank/DDBJ whole genome shotgun (WGS) entry which is preliminary data.</text>
</comment>
<dbReference type="GO" id="GO:0000184">
    <property type="term" value="P:nuclear-transcribed mRNA catabolic process, nonsense-mediated decay"/>
    <property type="evidence" value="ECO:0007669"/>
    <property type="project" value="TreeGrafter"/>
</dbReference>
<keyword evidence="5" id="KW-1185">Reference proteome</keyword>
<gene>
    <name evidence="4" type="ORF">FBUS_01347</name>
</gene>
<dbReference type="GO" id="GO:0005846">
    <property type="term" value="C:nuclear cap binding complex"/>
    <property type="evidence" value="ECO:0007669"/>
    <property type="project" value="InterPro"/>
</dbReference>
<dbReference type="InterPro" id="IPR027159">
    <property type="entry name" value="CBP80"/>
</dbReference>
<evidence type="ECO:0000256" key="1">
    <source>
        <dbReference type="SAM" id="MobiDB-lite"/>
    </source>
</evidence>
<dbReference type="PANTHER" id="PTHR12412">
    <property type="entry name" value="CAP BINDING PROTEIN"/>
    <property type="match status" value="1"/>
</dbReference>
<name>A0A8E0VJG4_9TREM</name>
<dbReference type="Pfam" id="PF09088">
    <property type="entry name" value="MIF4G_like"/>
    <property type="match status" value="1"/>
</dbReference>
<feature type="compositionally biased region" description="Basic residues" evidence="1">
    <location>
        <begin position="815"/>
        <end position="832"/>
    </location>
</feature>
<evidence type="ECO:0000259" key="2">
    <source>
        <dbReference type="Pfam" id="PF09088"/>
    </source>
</evidence>
<dbReference type="GO" id="GO:0000339">
    <property type="term" value="F:RNA cap binding"/>
    <property type="evidence" value="ECO:0007669"/>
    <property type="project" value="InterPro"/>
</dbReference>